<proteinExistence type="predicted"/>
<reference evidence="2 3" key="1">
    <citation type="submission" date="2024-02" db="EMBL/GenBank/DDBJ databases">
        <title>Discinaceae phylogenomics.</title>
        <authorList>
            <person name="Dirks A.C."/>
            <person name="James T.Y."/>
        </authorList>
    </citation>
    <scope>NUCLEOTIDE SEQUENCE [LARGE SCALE GENOMIC DNA]</scope>
    <source>
        <strain evidence="2 3">ACD0624</strain>
    </source>
</reference>
<feature type="signal peptide" evidence="1">
    <location>
        <begin position="1"/>
        <end position="18"/>
    </location>
</feature>
<keyword evidence="3" id="KW-1185">Reference proteome</keyword>
<evidence type="ECO:0000313" key="2">
    <source>
        <dbReference type="EMBL" id="KAL0635993.1"/>
    </source>
</evidence>
<dbReference type="Proteomes" id="UP001447188">
    <property type="component" value="Unassembled WGS sequence"/>
</dbReference>
<comment type="caution">
    <text evidence="2">The sequence shown here is derived from an EMBL/GenBank/DDBJ whole genome shotgun (WGS) entry which is preliminary data.</text>
</comment>
<evidence type="ECO:0000256" key="1">
    <source>
        <dbReference type="SAM" id="SignalP"/>
    </source>
</evidence>
<sequence>MKFSAVFIAVLLPALSLAAPAETVDTLVARQTITCPGNSGKGCGVYTFSGLGARKKAVQSAGGNSLDLAIAMLETEGMTTNYAYGDNKSQDSANFGIFKQNWYMIRSTSATFRGQTAAQYNNGAQLNSNLSLDVTTRKNAQNSYGWDTWAAGHRNGQSGLTNPNTNDIRLYKTAVLWIQTQLNSNSKYLTDDTRFWVDVVAI</sequence>
<dbReference type="Pfam" id="PF21087">
    <property type="entry name" value="Glyco_hydro_134"/>
    <property type="match status" value="1"/>
</dbReference>
<evidence type="ECO:0000313" key="3">
    <source>
        <dbReference type="Proteomes" id="UP001447188"/>
    </source>
</evidence>
<dbReference type="EMBL" id="JBBBZM010000058">
    <property type="protein sequence ID" value="KAL0635993.1"/>
    <property type="molecule type" value="Genomic_DNA"/>
</dbReference>
<protein>
    <submittedName>
        <fullName evidence="2">Uncharacterized protein</fullName>
    </submittedName>
</protein>
<dbReference type="InterPro" id="IPR049168">
    <property type="entry name" value="Glyco_hydro_134"/>
</dbReference>
<keyword evidence="1" id="KW-0732">Signal</keyword>
<name>A0ABR3GJH4_9PEZI</name>
<feature type="chain" id="PRO_5046460229" evidence="1">
    <location>
        <begin position="19"/>
        <end position="202"/>
    </location>
</feature>
<accession>A0ABR3GJH4</accession>
<organism evidence="2 3">
    <name type="scientific">Discina gigas</name>
    <dbReference type="NCBI Taxonomy" id="1032678"/>
    <lineage>
        <taxon>Eukaryota</taxon>
        <taxon>Fungi</taxon>
        <taxon>Dikarya</taxon>
        <taxon>Ascomycota</taxon>
        <taxon>Pezizomycotina</taxon>
        <taxon>Pezizomycetes</taxon>
        <taxon>Pezizales</taxon>
        <taxon>Discinaceae</taxon>
        <taxon>Discina</taxon>
    </lineage>
</organism>
<gene>
    <name evidence="2" type="ORF">Q9L58_005022</name>
</gene>